<evidence type="ECO:0000259" key="2">
    <source>
        <dbReference type="Pfam" id="PF00462"/>
    </source>
</evidence>
<dbReference type="PANTHER" id="PTHR45669:SF18">
    <property type="entry name" value="GLUTAREDOXIN FAMILY PROTEIN"/>
    <property type="match status" value="1"/>
</dbReference>
<reference evidence="3 4" key="1">
    <citation type="submission" date="2020-10" db="EMBL/GenBank/DDBJ databases">
        <title>The Coptis chinensis genome and diversification of protoberbering-type alkaloids.</title>
        <authorList>
            <person name="Wang B."/>
            <person name="Shu S."/>
            <person name="Song C."/>
            <person name="Liu Y."/>
        </authorList>
    </citation>
    <scope>NUCLEOTIDE SEQUENCE [LARGE SCALE GENOMIC DNA]</scope>
    <source>
        <strain evidence="3">HL-2020</strain>
        <tissue evidence="3">Leaf</tissue>
    </source>
</reference>
<accession>A0A835LRH7</accession>
<evidence type="ECO:0000313" key="3">
    <source>
        <dbReference type="EMBL" id="KAF9596861.1"/>
    </source>
</evidence>
<dbReference type="Gene3D" id="3.40.30.10">
    <property type="entry name" value="Glutaredoxin"/>
    <property type="match status" value="1"/>
</dbReference>
<evidence type="ECO:0000313" key="4">
    <source>
        <dbReference type="Proteomes" id="UP000631114"/>
    </source>
</evidence>
<dbReference type="Pfam" id="PF23733">
    <property type="entry name" value="GRXCR1-2_C"/>
    <property type="match status" value="1"/>
</dbReference>
<dbReference type="EMBL" id="JADFTS010000007">
    <property type="protein sequence ID" value="KAF9596861.1"/>
    <property type="molecule type" value="Genomic_DNA"/>
</dbReference>
<protein>
    <recommendedName>
        <fullName evidence="2">Glutaredoxin domain-containing protein</fullName>
    </recommendedName>
</protein>
<dbReference type="PANTHER" id="PTHR45669">
    <property type="entry name" value="GLUTAREDOXIN DOMAIN-CONTAINING CYSTEINE-RICH PROTEIN CG12206-RELATED"/>
    <property type="match status" value="1"/>
</dbReference>
<name>A0A835LRH7_9MAGN</name>
<dbReference type="CDD" id="cd03031">
    <property type="entry name" value="GRX_GRX_like"/>
    <property type="match status" value="1"/>
</dbReference>
<proteinExistence type="predicted"/>
<dbReference type="InterPro" id="IPR036249">
    <property type="entry name" value="Thioredoxin-like_sf"/>
</dbReference>
<sequence length="380" mass="42572">MGCSASRPDTLLSSVPRTISLPNHFVHHPPVKKGDTHHLVSLTSTTYGSLILIEEENSNHSKHLTTSSSSSYSSSSTPTKLQNNHFEEYPSPDSVINTWELMAGLDEGLDHFEASPSLDKVKRSQLDKSKTSLVNGKVKKNYRDSYQSMKMNYFDISDVHEVPLENSIKPLWQHLSEELILAEMDSNVASSFRKAELAKKTGFNHNKIMRSPVCEDKVMHLVDNKVQLPGTEDRIVIYYTSLRGIRRTYEDCCIVRTIFKGLRVPVDERDIIMDSAYRKELQTALDKSSVSLPQVFIKGGYLGGVEEVKQLHEDGELAKLVQDFPVQDPGFVCENCGDARFVPCSSCSGSRKVFVEEDGQLTRCLDCNENGLLRCPSCCS</sequence>
<dbReference type="Proteomes" id="UP000631114">
    <property type="component" value="Unassembled WGS sequence"/>
</dbReference>
<dbReference type="InterPro" id="IPR002109">
    <property type="entry name" value="Glutaredoxin"/>
</dbReference>
<dbReference type="AlphaFoldDB" id="A0A835LRH7"/>
<feature type="compositionally biased region" description="Low complexity" evidence="1">
    <location>
        <begin position="65"/>
        <end position="77"/>
    </location>
</feature>
<evidence type="ECO:0000256" key="1">
    <source>
        <dbReference type="SAM" id="MobiDB-lite"/>
    </source>
</evidence>
<feature type="region of interest" description="Disordered" evidence="1">
    <location>
        <begin position="58"/>
        <end position="81"/>
    </location>
</feature>
<keyword evidence="4" id="KW-1185">Reference proteome</keyword>
<gene>
    <name evidence="3" type="ORF">IFM89_013909</name>
</gene>
<feature type="domain" description="Glutaredoxin" evidence="2">
    <location>
        <begin position="236"/>
        <end position="299"/>
    </location>
</feature>
<dbReference type="PROSITE" id="PS51354">
    <property type="entry name" value="GLUTAREDOXIN_2"/>
    <property type="match status" value="1"/>
</dbReference>
<organism evidence="3 4">
    <name type="scientific">Coptis chinensis</name>
    <dbReference type="NCBI Taxonomy" id="261450"/>
    <lineage>
        <taxon>Eukaryota</taxon>
        <taxon>Viridiplantae</taxon>
        <taxon>Streptophyta</taxon>
        <taxon>Embryophyta</taxon>
        <taxon>Tracheophyta</taxon>
        <taxon>Spermatophyta</taxon>
        <taxon>Magnoliopsida</taxon>
        <taxon>Ranunculales</taxon>
        <taxon>Ranunculaceae</taxon>
        <taxon>Coptidoideae</taxon>
        <taxon>Coptis</taxon>
    </lineage>
</organism>
<comment type="caution">
    <text evidence="3">The sequence shown here is derived from an EMBL/GenBank/DDBJ whole genome shotgun (WGS) entry which is preliminary data.</text>
</comment>
<dbReference type="Pfam" id="PF00462">
    <property type="entry name" value="Glutaredoxin"/>
    <property type="match status" value="1"/>
</dbReference>
<dbReference type="OrthoDB" id="423313at2759"/>
<dbReference type="SUPFAM" id="SSF52833">
    <property type="entry name" value="Thioredoxin-like"/>
    <property type="match status" value="1"/>
</dbReference>